<proteinExistence type="predicted"/>
<dbReference type="EMBL" id="GL883015">
    <property type="protein sequence ID" value="EGG19256.1"/>
    <property type="molecule type" value="Genomic_DNA"/>
</dbReference>
<dbReference type="Proteomes" id="UP000007797">
    <property type="component" value="Unassembled WGS sequence"/>
</dbReference>
<reference evidence="2" key="1">
    <citation type="journal article" date="2011" name="Genome Res.">
        <title>Phylogeny-wide analysis of social amoeba genomes highlights ancient origins for complex intercellular communication.</title>
        <authorList>
            <person name="Heidel A.J."/>
            <person name="Lawal H.M."/>
            <person name="Felder M."/>
            <person name="Schilde C."/>
            <person name="Helps N.R."/>
            <person name="Tunggal B."/>
            <person name="Rivero F."/>
            <person name="John U."/>
            <person name="Schleicher M."/>
            <person name="Eichinger L."/>
            <person name="Platzer M."/>
            <person name="Noegel A.A."/>
            <person name="Schaap P."/>
            <person name="Gloeckner G."/>
        </authorList>
    </citation>
    <scope>NUCLEOTIDE SEQUENCE [LARGE SCALE GENOMIC DNA]</scope>
    <source>
        <strain evidence="2">SH3</strain>
    </source>
</reference>
<dbReference type="KEGG" id="dfa:DFA_02042"/>
<protein>
    <submittedName>
        <fullName evidence="1">Uncharacterized protein</fullName>
    </submittedName>
</protein>
<dbReference type="AlphaFoldDB" id="F4PYJ0"/>
<name>F4PYJ0_CACFS</name>
<evidence type="ECO:0000313" key="2">
    <source>
        <dbReference type="Proteomes" id="UP000007797"/>
    </source>
</evidence>
<dbReference type="RefSeq" id="XP_004357527.1">
    <property type="nucleotide sequence ID" value="XM_004357470.1"/>
</dbReference>
<dbReference type="GeneID" id="14871444"/>
<accession>F4PYJ0</accession>
<sequence length="57" mass="6338">MTTTTSSTSSPTLPYLIYNRDGLNEFAVDANAKGGLERKQINFMMNSIRALIIDPCR</sequence>
<organism evidence="1 2">
    <name type="scientific">Cavenderia fasciculata</name>
    <name type="common">Slime mold</name>
    <name type="synonym">Dictyostelium fasciculatum</name>
    <dbReference type="NCBI Taxonomy" id="261658"/>
    <lineage>
        <taxon>Eukaryota</taxon>
        <taxon>Amoebozoa</taxon>
        <taxon>Evosea</taxon>
        <taxon>Eumycetozoa</taxon>
        <taxon>Dictyostelia</taxon>
        <taxon>Acytosteliales</taxon>
        <taxon>Cavenderiaceae</taxon>
        <taxon>Cavenderia</taxon>
    </lineage>
</organism>
<gene>
    <name evidence="1" type="ORF">DFA_02042</name>
</gene>
<keyword evidence="2" id="KW-1185">Reference proteome</keyword>
<evidence type="ECO:0000313" key="1">
    <source>
        <dbReference type="EMBL" id="EGG19256.1"/>
    </source>
</evidence>